<reference evidence="2 3" key="1">
    <citation type="submission" date="2023-07" db="EMBL/GenBank/DDBJ databases">
        <title>Sequencing the genomes of 1000 actinobacteria strains.</title>
        <authorList>
            <person name="Klenk H.-P."/>
        </authorList>
    </citation>
    <scope>NUCLEOTIDE SEQUENCE [LARGE SCALE GENOMIC DNA]</scope>
    <source>
        <strain evidence="2 3">DSM 43749</strain>
    </source>
</reference>
<keyword evidence="3" id="KW-1185">Reference proteome</keyword>
<dbReference type="Proteomes" id="UP001268819">
    <property type="component" value="Unassembled WGS sequence"/>
</dbReference>
<evidence type="ECO:0000256" key="1">
    <source>
        <dbReference type="SAM" id="Phobius"/>
    </source>
</evidence>
<dbReference type="EMBL" id="JAVDSG010000001">
    <property type="protein sequence ID" value="MDR6593406.1"/>
    <property type="molecule type" value="Genomic_DNA"/>
</dbReference>
<evidence type="ECO:0000313" key="2">
    <source>
        <dbReference type="EMBL" id="MDR6593406.1"/>
    </source>
</evidence>
<gene>
    <name evidence="2" type="ORF">J2S66_001790</name>
</gene>
<sequence length="69" mass="7635">MRRHERDRRPPPPGLTGLERRAYLLVLGSMVLNLVLLLTGAVPRAVSYAVFLTLAVAAAVVAIRSRTRR</sequence>
<feature type="transmembrane region" description="Helical" evidence="1">
    <location>
        <begin position="21"/>
        <end position="39"/>
    </location>
</feature>
<accession>A0ABU1PSG6</accession>
<dbReference type="RefSeq" id="WP_310306089.1">
    <property type="nucleotide sequence ID" value="NZ_BAAAXB010000001.1"/>
</dbReference>
<evidence type="ECO:0000313" key="3">
    <source>
        <dbReference type="Proteomes" id="UP001268819"/>
    </source>
</evidence>
<organism evidence="2 3">
    <name type="scientific">Saccharothrix longispora</name>
    <dbReference type="NCBI Taxonomy" id="33920"/>
    <lineage>
        <taxon>Bacteria</taxon>
        <taxon>Bacillati</taxon>
        <taxon>Actinomycetota</taxon>
        <taxon>Actinomycetes</taxon>
        <taxon>Pseudonocardiales</taxon>
        <taxon>Pseudonocardiaceae</taxon>
        <taxon>Saccharothrix</taxon>
    </lineage>
</organism>
<feature type="transmembrane region" description="Helical" evidence="1">
    <location>
        <begin position="45"/>
        <end position="63"/>
    </location>
</feature>
<keyword evidence="1" id="KW-0812">Transmembrane</keyword>
<name>A0ABU1PSG6_9PSEU</name>
<comment type="caution">
    <text evidence="2">The sequence shown here is derived from an EMBL/GenBank/DDBJ whole genome shotgun (WGS) entry which is preliminary data.</text>
</comment>
<keyword evidence="1" id="KW-1133">Transmembrane helix</keyword>
<proteinExistence type="predicted"/>
<keyword evidence="1" id="KW-0472">Membrane</keyword>
<protein>
    <submittedName>
        <fullName evidence="2">Uncharacterized protein</fullName>
    </submittedName>
</protein>